<sequence length="1037" mass="114515">MDGYAPKIDAWPRACLDNEPIYCPEPSPLNSDDIICRGSDDEADEASNIAKTLRYEKHGRRYLQGESLRILSASLLGPFNEASGWQNPWLPKVPSQHAQCLDSPPQPPAASSVARYESDIPVDRISSEEDGTIQNVDDSMECHLPSPQSHEDLQFSDSTSRFEGRSRIESWAENVHEGVLEKDEFWAPDHDSLDHDAESAGKRPAGRDWLKRRPAKRRRPDASQGTEATSTPTPLPTAQLRAKNSKSSVIGRRSARRSFEMTTPSSSPNRGPKESPNLAERQLVTSYEEDGQPLSSTMPTGDSRMSAEPHTRIRQEESQGKDDGEPRGEEEPEEDGALENMCQSQPQKQTSHSDEKPEETGNFQNYNDESFYYRARQPPASNANIPILPNHGDAVIVASSMDTTESNSNTMCDHSNSGDVDRAERPNEHFGSATFYIESDHPAISTLGADRSLLECHETMFRSCGITDTSADTVCASGVSMRGPLSDITSNERASRLNMGNKISQTVIEVKEAKITRSSEPFFDEDVTLIGDPVDMEEPGDIELFQQNPGHYPGYYSSEVSFLLQHYAISATAMASASQQSQFYDATIPNNMNDAASCNMATTPQQEAVELQLTTGKPTNRNSQEEVVNPVAGAEAAEGQNEDIPQIVADGQTVPPKQQSPWPPLRAVNESVQPSNDNIKRVEDELKELPAQPIVVLLDSPALMHFSPTIRPSQQSPWAGDVAEPINATRPEGGIGIETAVVTNIELPEIFQSPPLPEDQEHMWCASSLAILPTSSKSSQVSSAHESLESNIVRKEDSIATIQSFPYTPLPQIARQSTPDGEVSIRTFSNFNFFSPRRPFCPPSSSVHRSILSSRICSSTRTSTKSTRRVLFAPLPHEQEDDYSQLSTKLRAASPPPPTLVDLEEEHVDGKYRNHFDAMNRRLSIRGTPTLRYHQRLLPSSSQRKPESPAVEAMAEAFQEADARRLGHTDNVVQDTETYESESVEVAEERPQSPWQHDSQGTDDVAAVMGNLTQFLDVWDVDTEIDRNRAELDATGG</sequence>
<gene>
    <name evidence="2" type="ORF">E0Z10_g1643</name>
</gene>
<evidence type="ECO:0000313" key="2">
    <source>
        <dbReference type="EMBL" id="TGJ87093.1"/>
    </source>
</evidence>
<dbReference type="OrthoDB" id="5419922at2759"/>
<keyword evidence="3" id="KW-1185">Reference proteome</keyword>
<protein>
    <recommendedName>
        <fullName evidence="4">Protamine P1</fullName>
    </recommendedName>
</protein>
<proteinExistence type="predicted"/>
<evidence type="ECO:0000256" key="1">
    <source>
        <dbReference type="SAM" id="MobiDB-lite"/>
    </source>
</evidence>
<dbReference type="AlphaFoldDB" id="A0A4Z0Z845"/>
<feature type="compositionally biased region" description="Polar residues" evidence="1">
    <location>
        <begin position="260"/>
        <end position="269"/>
    </location>
</feature>
<name>A0A4Z0Z845_9PEZI</name>
<feature type="compositionally biased region" description="Basic and acidic residues" evidence="1">
    <location>
        <begin position="305"/>
        <end position="329"/>
    </location>
</feature>
<accession>A0A4Z0Z845</accession>
<feature type="compositionally biased region" description="Polar residues" evidence="1">
    <location>
        <begin position="341"/>
        <end position="350"/>
    </location>
</feature>
<comment type="caution">
    <text evidence="2">The sequence shown here is derived from an EMBL/GenBank/DDBJ whole genome shotgun (WGS) entry which is preliminary data.</text>
</comment>
<evidence type="ECO:0000313" key="3">
    <source>
        <dbReference type="Proteomes" id="UP000297716"/>
    </source>
</evidence>
<evidence type="ECO:0008006" key="4">
    <source>
        <dbReference type="Google" id="ProtNLM"/>
    </source>
</evidence>
<organism evidence="2 3">
    <name type="scientific">Xylaria hypoxylon</name>
    <dbReference type="NCBI Taxonomy" id="37992"/>
    <lineage>
        <taxon>Eukaryota</taxon>
        <taxon>Fungi</taxon>
        <taxon>Dikarya</taxon>
        <taxon>Ascomycota</taxon>
        <taxon>Pezizomycotina</taxon>
        <taxon>Sordariomycetes</taxon>
        <taxon>Xylariomycetidae</taxon>
        <taxon>Xylariales</taxon>
        <taxon>Xylariaceae</taxon>
        <taxon>Xylaria</taxon>
    </lineage>
</organism>
<dbReference type="EMBL" id="SKBN01000018">
    <property type="protein sequence ID" value="TGJ87093.1"/>
    <property type="molecule type" value="Genomic_DNA"/>
</dbReference>
<dbReference type="Proteomes" id="UP000297716">
    <property type="component" value="Unassembled WGS sequence"/>
</dbReference>
<feature type="compositionally biased region" description="Polar residues" evidence="1">
    <location>
        <begin position="223"/>
        <end position="232"/>
    </location>
</feature>
<dbReference type="STRING" id="37992.A0A4Z0Z845"/>
<reference evidence="2 3" key="1">
    <citation type="submission" date="2019-03" db="EMBL/GenBank/DDBJ databases">
        <title>Draft genome sequence of Xylaria hypoxylon DSM 108379, a ubiquitous saprotrophic-parasitic fungi on hardwood.</title>
        <authorList>
            <person name="Buettner E."/>
            <person name="Leonhardt S."/>
            <person name="Gebauer A.M."/>
            <person name="Liers C."/>
            <person name="Hofrichter M."/>
            <person name="Kellner H."/>
        </authorList>
    </citation>
    <scope>NUCLEOTIDE SEQUENCE [LARGE SCALE GENOMIC DNA]</scope>
    <source>
        <strain evidence="2 3">DSM 108379</strain>
    </source>
</reference>
<feature type="region of interest" description="Disordered" evidence="1">
    <location>
        <begin position="187"/>
        <end position="365"/>
    </location>
</feature>
<feature type="compositionally biased region" description="Basic and acidic residues" evidence="1">
    <location>
        <begin position="187"/>
        <end position="211"/>
    </location>
</feature>
<feature type="region of interest" description="Disordered" evidence="1">
    <location>
        <begin position="120"/>
        <end position="165"/>
    </location>
</feature>